<dbReference type="Proteomes" id="UP000472262">
    <property type="component" value="Unassembled WGS sequence"/>
</dbReference>
<feature type="domain" description="UPAR/Ly6" evidence="4">
    <location>
        <begin position="33"/>
        <end position="105"/>
    </location>
</feature>
<reference evidence="5" key="1">
    <citation type="submission" date="2025-08" db="UniProtKB">
        <authorList>
            <consortium name="Ensembl"/>
        </authorList>
    </citation>
    <scope>IDENTIFICATION</scope>
</reference>
<evidence type="ECO:0000313" key="6">
    <source>
        <dbReference type="Proteomes" id="UP000472262"/>
    </source>
</evidence>
<reference evidence="5" key="2">
    <citation type="submission" date="2025-09" db="UniProtKB">
        <authorList>
            <consortium name="Ensembl"/>
        </authorList>
    </citation>
    <scope>IDENTIFICATION</scope>
</reference>
<name>A0A672N7C5_SINGR</name>
<dbReference type="PANTHER" id="PTHR10036:SF25">
    <property type="entry name" value="HEP21 PROTEIN"/>
    <property type="match status" value="1"/>
</dbReference>
<dbReference type="Pfam" id="PF00021">
    <property type="entry name" value="UPAR_LY6"/>
    <property type="match status" value="1"/>
</dbReference>
<dbReference type="FunCoup" id="A0A672N7C5">
    <property type="interactions" value="36"/>
</dbReference>
<dbReference type="GO" id="GO:0098552">
    <property type="term" value="C:side of membrane"/>
    <property type="evidence" value="ECO:0007669"/>
    <property type="project" value="UniProtKB-KW"/>
</dbReference>
<sequence>MNQLLLSSASQSRMMKVLLLALVFSLVLENGFALICYNCVPGTPGGSCVTTQETCGYKKDTCVSARFTISPYSHFRRCISMADCMIFQSSPSIKAKCCQADLCNTPI</sequence>
<protein>
    <submittedName>
        <fullName evidence="5">CD59 glycoprotein-like</fullName>
    </submittedName>
</protein>
<proteinExistence type="predicted"/>
<accession>A0A672N7C5</accession>
<dbReference type="AlphaFoldDB" id="A0A672N7C5"/>
<dbReference type="InParanoid" id="A0A672N7C5"/>
<feature type="signal peptide" evidence="3">
    <location>
        <begin position="1"/>
        <end position="33"/>
    </location>
</feature>
<keyword evidence="2" id="KW-1015">Disulfide bond</keyword>
<dbReference type="Gene3D" id="2.10.60.10">
    <property type="entry name" value="CD59"/>
    <property type="match status" value="1"/>
</dbReference>
<dbReference type="InterPro" id="IPR016054">
    <property type="entry name" value="LY6_UPA_recep-like"/>
</dbReference>
<keyword evidence="1 3" id="KW-0732">Signal</keyword>
<dbReference type="CDD" id="cd23611">
    <property type="entry name" value="TFP_LU_ECD_THFP5"/>
    <property type="match status" value="1"/>
</dbReference>
<evidence type="ECO:0000256" key="2">
    <source>
        <dbReference type="ARBA" id="ARBA00023157"/>
    </source>
</evidence>
<organism evidence="5 6">
    <name type="scientific">Sinocyclocheilus grahami</name>
    <name type="common">Dianchi golden-line fish</name>
    <name type="synonym">Barbus grahami</name>
    <dbReference type="NCBI Taxonomy" id="75366"/>
    <lineage>
        <taxon>Eukaryota</taxon>
        <taxon>Metazoa</taxon>
        <taxon>Chordata</taxon>
        <taxon>Craniata</taxon>
        <taxon>Vertebrata</taxon>
        <taxon>Euteleostomi</taxon>
        <taxon>Actinopterygii</taxon>
        <taxon>Neopterygii</taxon>
        <taxon>Teleostei</taxon>
        <taxon>Ostariophysi</taxon>
        <taxon>Cypriniformes</taxon>
        <taxon>Cyprinidae</taxon>
        <taxon>Cyprininae</taxon>
        <taxon>Sinocyclocheilus</taxon>
    </lineage>
</organism>
<dbReference type="PANTHER" id="PTHR10036">
    <property type="entry name" value="CD59 GLYCOPROTEIN"/>
    <property type="match status" value="1"/>
</dbReference>
<dbReference type="OMA" id="GCYRESD"/>
<evidence type="ECO:0000256" key="1">
    <source>
        <dbReference type="ARBA" id="ARBA00022729"/>
    </source>
</evidence>
<gene>
    <name evidence="5" type="primary">LOC107558297</name>
</gene>
<keyword evidence="6" id="KW-1185">Reference proteome</keyword>
<feature type="chain" id="PRO_5025508007" evidence="3">
    <location>
        <begin position="34"/>
        <end position="107"/>
    </location>
</feature>
<dbReference type="Ensembl" id="ENSSGRT00000048996.1">
    <property type="protein sequence ID" value="ENSSGRP00000045802.1"/>
    <property type="gene ID" value="ENSSGRG00000024562.1"/>
</dbReference>
<dbReference type="SUPFAM" id="SSF57302">
    <property type="entry name" value="Snake toxin-like"/>
    <property type="match status" value="1"/>
</dbReference>
<evidence type="ECO:0000256" key="3">
    <source>
        <dbReference type="SAM" id="SignalP"/>
    </source>
</evidence>
<dbReference type="InterPro" id="IPR045860">
    <property type="entry name" value="Snake_toxin-like_sf"/>
</dbReference>
<evidence type="ECO:0000313" key="5">
    <source>
        <dbReference type="Ensembl" id="ENSSGRP00000045802.1"/>
    </source>
</evidence>
<evidence type="ECO:0000259" key="4">
    <source>
        <dbReference type="Pfam" id="PF00021"/>
    </source>
</evidence>